<dbReference type="CDD" id="cd01167">
    <property type="entry name" value="bac_FRK"/>
    <property type="match status" value="1"/>
</dbReference>
<dbReference type="InterPro" id="IPR029056">
    <property type="entry name" value="Ribokinase-like"/>
</dbReference>
<sequence length="327" mass="34876">MQVLCMGEALIDMLSTKEQDATGATESFKKFAGGAPANVAVAVAKLGGNSGLFGKLGKDQFGEYLYRTLADLGVSTRFTGFSEQGKTALAFVGLDDSGERSFDFYIDNAAHTDLSEADLEPALFAEPRIISFCSGSVSTPGLRKVTENALNQFRDAGSILCLDINLRPAFWDDAALAPKLISETATKVDMIKASHEELVELYGEANVDASIQQWLDSGVSLILVTDGANPVAFYTRDTDGTYPTPKTQVVDTTAAGDAFVGGFLFTLAGEVQDKASFTHWVANFENILASLRFATQCGAIAVSRYGAFDALADKHQIEVLSSKKAGE</sequence>
<dbReference type="InterPro" id="IPR002173">
    <property type="entry name" value="Carboh/pur_kinase_PfkB_CS"/>
</dbReference>
<keyword evidence="8" id="KW-1185">Reference proteome</keyword>
<evidence type="ECO:0000313" key="7">
    <source>
        <dbReference type="EMBL" id="PRO75554.1"/>
    </source>
</evidence>
<keyword evidence="4 7" id="KW-0418">Kinase</keyword>
<dbReference type="OrthoDB" id="9779730at2"/>
<dbReference type="InterPro" id="IPR011611">
    <property type="entry name" value="PfkB_dom"/>
</dbReference>
<comment type="caution">
    <text evidence="7">The sequence shown here is derived from an EMBL/GenBank/DDBJ whole genome shotgun (WGS) entry which is preliminary data.</text>
</comment>
<comment type="similarity">
    <text evidence="1">Belongs to the carbohydrate kinase PfkB family.</text>
</comment>
<dbReference type="PROSITE" id="PS00584">
    <property type="entry name" value="PFKB_KINASES_2"/>
    <property type="match status" value="1"/>
</dbReference>
<evidence type="ECO:0000256" key="4">
    <source>
        <dbReference type="ARBA" id="ARBA00022777"/>
    </source>
</evidence>
<evidence type="ECO:0000256" key="3">
    <source>
        <dbReference type="ARBA" id="ARBA00022741"/>
    </source>
</evidence>
<dbReference type="SUPFAM" id="SSF53613">
    <property type="entry name" value="Ribokinase-like"/>
    <property type="match status" value="1"/>
</dbReference>
<reference evidence="8" key="1">
    <citation type="journal article" date="2020" name="Int. J. Syst. Evol. Microbiol.">
        <title>Alteromonas alba sp. nov., a marine bacterium isolated from the seawater of the West Pacific Ocean.</title>
        <authorList>
            <person name="Sun C."/>
            <person name="Wu Y.-H."/>
            <person name="Xamxidin M."/>
            <person name="Cheng H."/>
            <person name="Xu X.-W."/>
        </authorList>
    </citation>
    <scope>NUCLEOTIDE SEQUENCE [LARGE SCALE GENOMIC DNA]</scope>
    <source>
        <strain evidence="8">190</strain>
    </source>
</reference>
<dbReference type="Gene3D" id="3.40.1190.20">
    <property type="match status" value="1"/>
</dbReference>
<evidence type="ECO:0000256" key="2">
    <source>
        <dbReference type="ARBA" id="ARBA00022679"/>
    </source>
</evidence>
<keyword evidence="5" id="KW-0067">ATP-binding</keyword>
<protein>
    <submittedName>
        <fullName evidence="7">Carbohydrate kinase</fullName>
    </submittedName>
</protein>
<feature type="domain" description="Carbohydrate kinase PfkB" evidence="6">
    <location>
        <begin position="3"/>
        <end position="308"/>
    </location>
</feature>
<evidence type="ECO:0000313" key="8">
    <source>
        <dbReference type="Proteomes" id="UP000238949"/>
    </source>
</evidence>
<dbReference type="InterPro" id="IPR050306">
    <property type="entry name" value="PfkB_Carbo_kinase"/>
</dbReference>
<gene>
    <name evidence="7" type="ORF">C6Y40_00175</name>
</gene>
<organism evidence="7 8">
    <name type="scientific">Alteromonas alba</name>
    <dbReference type="NCBI Taxonomy" id="2079529"/>
    <lineage>
        <taxon>Bacteria</taxon>
        <taxon>Pseudomonadati</taxon>
        <taxon>Pseudomonadota</taxon>
        <taxon>Gammaproteobacteria</taxon>
        <taxon>Alteromonadales</taxon>
        <taxon>Alteromonadaceae</taxon>
        <taxon>Alteromonas/Salinimonas group</taxon>
        <taxon>Alteromonas</taxon>
    </lineage>
</organism>
<proteinExistence type="inferred from homology"/>
<evidence type="ECO:0000259" key="6">
    <source>
        <dbReference type="Pfam" id="PF00294"/>
    </source>
</evidence>
<dbReference type="EMBL" id="PVNP01000003">
    <property type="protein sequence ID" value="PRO75554.1"/>
    <property type="molecule type" value="Genomic_DNA"/>
</dbReference>
<dbReference type="Pfam" id="PF00294">
    <property type="entry name" value="PfkB"/>
    <property type="match status" value="1"/>
</dbReference>
<dbReference type="AlphaFoldDB" id="A0A2S9VGK0"/>
<dbReference type="RefSeq" id="WP_105932771.1">
    <property type="nucleotide sequence ID" value="NZ_PVNP01000003.1"/>
</dbReference>
<dbReference type="Proteomes" id="UP000238949">
    <property type="component" value="Unassembled WGS sequence"/>
</dbReference>
<dbReference type="GO" id="GO:0016301">
    <property type="term" value="F:kinase activity"/>
    <property type="evidence" value="ECO:0007669"/>
    <property type="project" value="UniProtKB-KW"/>
</dbReference>
<accession>A0A2S9VGK0</accession>
<keyword evidence="3" id="KW-0547">Nucleotide-binding</keyword>
<evidence type="ECO:0000256" key="5">
    <source>
        <dbReference type="ARBA" id="ARBA00022840"/>
    </source>
</evidence>
<dbReference type="PROSITE" id="PS00583">
    <property type="entry name" value="PFKB_KINASES_1"/>
    <property type="match status" value="1"/>
</dbReference>
<dbReference type="PANTHER" id="PTHR43085">
    <property type="entry name" value="HEXOKINASE FAMILY MEMBER"/>
    <property type="match status" value="1"/>
</dbReference>
<keyword evidence="2" id="KW-0808">Transferase</keyword>
<dbReference type="GO" id="GO:0005524">
    <property type="term" value="F:ATP binding"/>
    <property type="evidence" value="ECO:0007669"/>
    <property type="project" value="UniProtKB-KW"/>
</dbReference>
<dbReference type="PANTHER" id="PTHR43085:SF1">
    <property type="entry name" value="PSEUDOURIDINE KINASE-RELATED"/>
    <property type="match status" value="1"/>
</dbReference>
<name>A0A2S9VGK0_9ALTE</name>
<evidence type="ECO:0000256" key="1">
    <source>
        <dbReference type="ARBA" id="ARBA00010688"/>
    </source>
</evidence>